<evidence type="ECO:0000259" key="4">
    <source>
        <dbReference type="Pfam" id="PF06580"/>
    </source>
</evidence>
<evidence type="ECO:0000313" key="5">
    <source>
        <dbReference type="EMBL" id="CAL2104501.1"/>
    </source>
</evidence>
<comment type="caution">
    <text evidence="5">The sequence shown here is derived from an EMBL/GenBank/DDBJ whole genome shotgun (WGS) entry which is preliminary data.</text>
</comment>
<evidence type="ECO:0000256" key="3">
    <source>
        <dbReference type="SAM" id="SignalP"/>
    </source>
</evidence>
<dbReference type="EMBL" id="CAXJIO010000017">
    <property type="protein sequence ID" value="CAL2104501.1"/>
    <property type="molecule type" value="Genomic_DNA"/>
</dbReference>
<dbReference type="Pfam" id="PF06580">
    <property type="entry name" value="His_kinase"/>
    <property type="match status" value="1"/>
</dbReference>
<feature type="signal peptide" evidence="3">
    <location>
        <begin position="1"/>
        <end position="21"/>
    </location>
</feature>
<feature type="domain" description="Signal transduction histidine kinase internal region" evidence="4">
    <location>
        <begin position="461"/>
        <end position="534"/>
    </location>
</feature>
<feature type="chain" id="PRO_5047003948" evidence="3">
    <location>
        <begin position="22"/>
        <end position="663"/>
    </location>
</feature>
<keyword evidence="2" id="KW-1133">Transmembrane helix</keyword>
<name>A0ABP1F4H0_9FLAO</name>
<sequence length="663" mass="75974">MIAFKKILTVLFILCTATIAAQNSLVHYTSTNDLPSNSIKDITQDSIGYLWFATHKGLAQFDGKTFTSLKKENGLISNKIQKVYAKNQKLYIGTDKGLSIKKGNQFINFECKSIHAIIAHNNEVFVGTSLGIYTLKEDYLGRLKIHDSLDLSEINDIQFDGTYFWVATNKALWKVDNLNAPKLVDKITNNTTSQLIIKDRKVVAATHTNGVVLFDNKVIQLTDTPKYISSIAYTQSNIWISTFNDGIEKLNTDFSFSNKLNKYNGSIPTNKINKLFVDTHQNVWIATDNKGVFKYRNPGTYNTQNPIIAFEDIQVVYKSIDSININNYTKEFQLPPNKNHLSFTFKTVDIEKPKHVQYRYKLNDQTSPWGLKNSVNFANLSSGKYTFLVESKINNKVSNPISFQFFIDKPIYEKIWFQWIASSIIFLLIGFFIYKRIRKIKAKDRAKIEKLQLENHLLSLEQKALQLQMNPHFIFNVLNGIKALGNAGKTLELNNTISKFSSLLRAILQNSRLEEISLQDEVNTLQNYVELEQQLNNDSFSFSIEQNLNIDIEEILVPPMLMQPFIENSIKHGLKNRAQGHITLEFSVFNQFLYCTIIDNGVGYYESQKTKGHKKHHSLAIKVTKERIENLSGSHSFTISELKEKNTVKGTKVWFKIPLKTDF</sequence>
<dbReference type="Pfam" id="PF07494">
    <property type="entry name" value="Reg_prop"/>
    <property type="match status" value="1"/>
</dbReference>
<dbReference type="InterPro" id="IPR015943">
    <property type="entry name" value="WD40/YVTN_repeat-like_dom_sf"/>
</dbReference>
<keyword evidence="2" id="KW-0472">Membrane</keyword>
<dbReference type="PANTHER" id="PTHR34220:SF7">
    <property type="entry name" value="SENSOR HISTIDINE KINASE YPDA"/>
    <property type="match status" value="1"/>
</dbReference>
<dbReference type="Proteomes" id="UP001497527">
    <property type="component" value="Unassembled WGS sequence"/>
</dbReference>
<protein>
    <submittedName>
        <fullName evidence="5">His_kinase domain-containing protein</fullName>
    </submittedName>
</protein>
<gene>
    <name evidence="5" type="ORF">T190423A01A_80038</name>
</gene>
<dbReference type="Gene3D" id="3.30.565.10">
    <property type="entry name" value="Histidine kinase-like ATPase, C-terminal domain"/>
    <property type="match status" value="1"/>
</dbReference>
<dbReference type="SUPFAM" id="SSF63829">
    <property type="entry name" value="Calcium-dependent phosphotriesterase"/>
    <property type="match status" value="1"/>
</dbReference>
<feature type="coiled-coil region" evidence="1">
    <location>
        <begin position="443"/>
        <end position="470"/>
    </location>
</feature>
<feature type="transmembrane region" description="Helical" evidence="2">
    <location>
        <begin position="416"/>
        <end position="434"/>
    </location>
</feature>
<evidence type="ECO:0000256" key="2">
    <source>
        <dbReference type="SAM" id="Phobius"/>
    </source>
</evidence>
<evidence type="ECO:0000256" key="1">
    <source>
        <dbReference type="SAM" id="Coils"/>
    </source>
</evidence>
<dbReference type="InterPro" id="IPR010559">
    <property type="entry name" value="Sig_transdc_His_kin_internal"/>
</dbReference>
<reference evidence="5 6" key="1">
    <citation type="submission" date="2024-05" db="EMBL/GenBank/DDBJ databases">
        <authorList>
            <person name="Duchaud E."/>
        </authorList>
    </citation>
    <scope>NUCLEOTIDE SEQUENCE [LARGE SCALE GENOMIC DNA]</scope>
    <source>
        <strain evidence="5">Ena-SAMPLE-TAB-13-05-2024-13:56:06:370-140308</strain>
    </source>
</reference>
<dbReference type="SUPFAM" id="SSF55874">
    <property type="entry name" value="ATPase domain of HSP90 chaperone/DNA topoisomerase II/histidine kinase"/>
    <property type="match status" value="1"/>
</dbReference>
<dbReference type="InterPro" id="IPR050640">
    <property type="entry name" value="Bact_2-comp_sensor_kinase"/>
</dbReference>
<dbReference type="InterPro" id="IPR011110">
    <property type="entry name" value="Reg_prop"/>
</dbReference>
<keyword evidence="2" id="KW-0812">Transmembrane</keyword>
<dbReference type="Gene3D" id="2.130.10.10">
    <property type="entry name" value="YVTN repeat-like/Quinoprotein amine dehydrogenase"/>
    <property type="match status" value="1"/>
</dbReference>
<accession>A0ABP1F4H0</accession>
<dbReference type="RefSeq" id="WP_348718906.1">
    <property type="nucleotide sequence ID" value="NZ_CAXJIO010000017.1"/>
</dbReference>
<keyword evidence="3" id="KW-0732">Signal</keyword>
<dbReference type="PANTHER" id="PTHR34220">
    <property type="entry name" value="SENSOR HISTIDINE KINASE YPDA"/>
    <property type="match status" value="1"/>
</dbReference>
<keyword evidence="6" id="KW-1185">Reference proteome</keyword>
<evidence type="ECO:0000313" key="6">
    <source>
        <dbReference type="Proteomes" id="UP001497527"/>
    </source>
</evidence>
<keyword evidence="1" id="KW-0175">Coiled coil</keyword>
<dbReference type="InterPro" id="IPR013783">
    <property type="entry name" value="Ig-like_fold"/>
</dbReference>
<dbReference type="InterPro" id="IPR036890">
    <property type="entry name" value="HATPase_C_sf"/>
</dbReference>
<organism evidence="5 6">
    <name type="scientific">Tenacibaculum polynesiense</name>
    <dbReference type="NCBI Taxonomy" id="3137857"/>
    <lineage>
        <taxon>Bacteria</taxon>
        <taxon>Pseudomonadati</taxon>
        <taxon>Bacteroidota</taxon>
        <taxon>Flavobacteriia</taxon>
        <taxon>Flavobacteriales</taxon>
        <taxon>Flavobacteriaceae</taxon>
        <taxon>Tenacibaculum</taxon>
    </lineage>
</organism>
<proteinExistence type="predicted"/>
<dbReference type="Gene3D" id="2.60.40.10">
    <property type="entry name" value="Immunoglobulins"/>
    <property type="match status" value="1"/>
</dbReference>